<evidence type="ECO:0000313" key="8">
    <source>
        <dbReference type="Proteomes" id="UP000095230"/>
    </source>
</evidence>
<comment type="caution">
    <text evidence="7">The sequence shown here is derived from an EMBL/GenBank/DDBJ whole genome shotgun (WGS) entry which is preliminary data.</text>
</comment>
<dbReference type="GO" id="GO:0003677">
    <property type="term" value="F:DNA binding"/>
    <property type="evidence" value="ECO:0007669"/>
    <property type="project" value="UniProtKB-KW"/>
</dbReference>
<proteinExistence type="inferred from homology"/>
<dbReference type="InterPro" id="IPR005119">
    <property type="entry name" value="LysR_subst-bd"/>
</dbReference>
<dbReference type="Proteomes" id="UP000095230">
    <property type="component" value="Unassembled WGS sequence"/>
</dbReference>
<dbReference type="PROSITE" id="PS50931">
    <property type="entry name" value="HTH_LYSR"/>
    <property type="match status" value="1"/>
</dbReference>
<evidence type="ECO:0000256" key="2">
    <source>
        <dbReference type="ARBA" id="ARBA00023015"/>
    </source>
</evidence>
<dbReference type="GO" id="GO:0003700">
    <property type="term" value="F:DNA-binding transcription factor activity"/>
    <property type="evidence" value="ECO:0007669"/>
    <property type="project" value="InterPro"/>
</dbReference>
<reference evidence="7 8" key="1">
    <citation type="submission" date="2016-07" db="EMBL/GenBank/DDBJ databases">
        <title>Whole-genome of two Shewanella species isolated from a digestive organ of sea cucumber Apostichopus japonicus Selenka 1867.</title>
        <authorList>
            <person name="Hong H.-H."/>
            <person name="Choi H."/>
            <person name="Cheon S."/>
            <person name="Oh J.-S."/>
            <person name="Lee H.-G."/>
            <person name="Park C."/>
        </authorList>
    </citation>
    <scope>NUCLEOTIDE SEQUENCE [LARGE SCALE GENOMIC DNA]</scope>
    <source>
        <strain evidence="7 8">CSB03KR</strain>
    </source>
</reference>
<dbReference type="InterPro" id="IPR000847">
    <property type="entry name" value="LysR_HTH_N"/>
</dbReference>
<evidence type="ECO:0000313" key="6">
    <source>
        <dbReference type="EMBL" id="GIU40133.1"/>
    </source>
</evidence>
<comment type="similarity">
    <text evidence="1">Belongs to the LysR transcriptional regulatory family.</text>
</comment>
<evidence type="ECO:0000256" key="1">
    <source>
        <dbReference type="ARBA" id="ARBA00009437"/>
    </source>
</evidence>
<reference evidence="6 9" key="2">
    <citation type="submission" date="2021-05" db="EMBL/GenBank/DDBJ databases">
        <title>Molecular characterization for Shewanella algae harboring chromosomal blaOXA-55-like strains isolated from clinical and environment sample.</title>
        <authorList>
            <person name="Ohama Y."/>
            <person name="Aoki K."/>
            <person name="Harada S."/>
            <person name="Moriya K."/>
            <person name="Ishii Y."/>
            <person name="Tateda K."/>
        </authorList>
    </citation>
    <scope>NUCLEOTIDE SEQUENCE [LARGE SCALE GENOMIC DNA]</scope>
    <source>
        <strain evidence="6 9">MBTL60-118</strain>
    </source>
</reference>
<keyword evidence="3" id="KW-0238">DNA-binding</keyword>
<dbReference type="InterPro" id="IPR050389">
    <property type="entry name" value="LysR-type_TF"/>
</dbReference>
<dbReference type="Gene3D" id="3.40.190.10">
    <property type="entry name" value="Periplasmic binding protein-like II"/>
    <property type="match status" value="2"/>
</dbReference>
<evidence type="ECO:0000313" key="7">
    <source>
        <dbReference type="EMBL" id="OEG71993.1"/>
    </source>
</evidence>
<evidence type="ECO:0000259" key="5">
    <source>
        <dbReference type="PROSITE" id="PS50931"/>
    </source>
</evidence>
<dbReference type="Pfam" id="PF03466">
    <property type="entry name" value="LysR_substrate"/>
    <property type="match status" value="1"/>
</dbReference>
<dbReference type="EMBL" id="MCBT01000049">
    <property type="protein sequence ID" value="OEG71993.1"/>
    <property type="molecule type" value="Genomic_DNA"/>
</dbReference>
<dbReference type="EMBL" id="BPEU01000010">
    <property type="protein sequence ID" value="GIU40133.1"/>
    <property type="molecule type" value="Genomic_DNA"/>
</dbReference>
<dbReference type="PRINTS" id="PR00039">
    <property type="entry name" value="HTHLYSR"/>
</dbReference>
<dbReference type="InterPro" id="IPR036390">
    <property type="entry name" value="WH_DNA-bd_sf"/>
</dbReference>
<dbReference type="STRING" id="23.BEL05_18695"/>
<dbReference type="Pfam" id="PF00126">
    <property type="entry name" value="HTH_1"/>
    <property type="match status" value="1"/>
</dbReference>
<dbReference type="PANTHER" id="PTHR30118">
    <property type="entry name" value="HTH-TYPE TRANSCRIPTIONAL REGULATOR LEUO-RELATED"/>
    <property type="match status" value="1"/>
</dbReference>
<dbReference type="SUPFAM" id="SSF53850">
    <property type="entry name" value="Periplasmic binding protein-like II"/>
    <property type="match status" value="1"/>
</dbReference>
<dbReference type="InterPro" id="IPR036388">
    <property type="entry name" value="WH-like_DNA-bd_sf"/>
</dbReference>
<dbReference type="Proteomes" id="UP000773469">
    <property type="component" value="Unassembled WGS sequence"/>
</dbReference>
<keyword evidence="9" id="KW-1185">Reference proteome</keyword>
<evidence type="ECO:0000256" key="4">
    <source>
        <dbReference type="ARBA" id="ARBA00023163"/>
    </source>
</evidence>
<dbReference type="SUPFAM" id="SSF46785">
    <property type="entry name" value="Winged helix' DNA-binding domain"/>
    <property type="match status" value="1"/>
</dbReference>
<sequence>MTDKLDLNLFSVFMQVYHHQSITLAAEQLNVTQAAVSGSIKRLSERCGQDLFVRHGRGIIATHFAHQLMKQLSPAMDIMDSVIDNLQAFDSKRSKQVFTVLAFESITNQLHPHAMKLQQQGYPLIRFKEDHSTEEHINEALNSQQADLAIDTIENRDSSLICEPLVTEEIVLICRQGHPRISTRITTEQYYDEQHVTLKLTRANLSAVDFYAQESVAQRTVVAECHSLLSLIGLVAQSDCVGACSKSLAMKYQQAFNLQVIKMPLRFKPIQLSLIWHRRQKHNPAHTWLRDTIKSIFNNGSEHLI</sequence>
<gene>
    <name evidence="7" type="ORF">BEL05_18695</name>
    <name evidence="6" type="ORF">TUM3794_17340</name>
</gene>
<name>A0A1E5IPU8_SHECO</name>
<accession>A0A1E5IPU8</accession>
<dbReference type="Gene3D" id="1.10.10.10">
    <property type="entry name" value="Winged helix-like DNA-binding domain superfamily/Winged helix DNA-binding domain"/>
    <property type="match status" value="1"/>
</dbReference>
<keyword evidence="4" id="KW-0804">Transcription</keyword>
<dbReference type="AlphaFoldDB" id="A0A1E5IPU8"/>
<dbReference type="RefSeq" id="WP_069672293.1">
    <property type="nucleotide sequence ID" value="NZ_BPEU01000010.1"/>
</dbReference>
<protein>
    <submittedName>
        <fullName evidence="6">LysR family transcriptional regulator</fullName>
    </submittedName>
</protein>
<dbReference type="PANTHER" id="PTHR30118:SF6">
    <property type="entry name" value="HTH-TYPE TRANSCRIPTIONAL REGULATOR LEUO"/>
    <property type="match status" value="1"/>
</dbReference>
<evidence type="ECO:0000313" key="9">
    <source>
        <dbReference type="Proteomes" id="UP000773469"/>
    </source>
</evidence>
<feature type="domain" description="HTH lysR-type" evidence="5">
    <location>
        <begin position="5"/>
        <end position="62"/>
    </location>
</feature>
<dbReference type="OrthoDB" id="8839911at2"/>
<keyword evidence="2" id="KW-0805">Transcription regulation</keyword>
<organism evidence="7 8">
    <name type="scientific">Shewanella colwelliana</name>
    <name type="common">Alteromonas colwelliana</name>
    <dbReference type="NCBI Taxonomy" id="23"/>
    <lineage>
        <taxon>Bacteria</taxon>
        <taxon>Pseudomonadati</taxon>
        <taxon>Pseudomonadota</taxon>
        <taxon>Gammaproteobacteria</taxon>
        <taxon>Alteromonadales</taxon>
        <taxon>Shewanellaceae</taxon>
        <taxon>Shewanella</taxon>
    </lineage>
</organism>
<evidence type="ECO:0000256" key="3">
    <source>
        <dbReference type="ARBA" id="ARBA00023125"/>
    </source>
</evidence>